<dbReference type="InterPro" id="IPR029066">
    <property type="entry name" value="PLP-binding_barrel"/>
</dbReference>
<dbReference type="PANTHER" id="PTHR30511">
    <property type="entry name" value="ALANINE RACEMASE"/>
    <property type="match status" value="1"/>
</dbReference>
<evidence type="ECO:0000256" key="2">
    <source>
        <dbReference type="ARBA" id="ARBA00022898"/>
    </source>
</evidence>
<dbReference type="InterPro" id="IPR001608">
    <property type="entry name" value="Ala_racemase_N"/>
</dbReference>
<dbReference type="SUPFAM" id="SSF50621">
    <property type="entry name" value="Alanine racemase C-terminal domain-like"/>
    <property type="match status" value="1"/>
</dbReference>
<dbReference type="GO" id="GO:0008784">
    <property type="term" value="F:alanine racemase activity"/>
    <property type="evidence" value="ECO:0007669"/>
    <property type="project" value="UniProtKB-UniRule"/>
</dbReference>
<dbReference type="Proteomes" id="UP000576225">
    <property type="component" value="Unassembled WGS sequence"/>
</dbReference>
<keyword evidence="2 4" id="KW-0663">Pyridoxal phosphate</keyword>
<organism evidence="8 9">
    <name type="scientific">Victivallis vadensis</name>
    <dbReference type="NCBI Taxonomy" id="172901"/>
    <lineage>
        <taxon>Bacteria</taxon>
        <taxon>Pseudomonadati</taxon>
        <taxon>Lentisphaerota</taxon>
        <taxon>Lentisphaeria</taxon>
        <taxon>Victivallales</taxon>
        <taxon>Victivallaceae</taxon>
        <taxon>Victivallis</taxon>
    </lineage>
</organism>
<dbReference type="Gene3D" id="2.40.37.10">
    <property type="entry name" value="Lyase, Ornithine Decarboxylase, Chain A, domain 1"/>
    <property type="match status" value="1"/>
</dbReference>
<dbReference type="SMART" id="SM01005">
    <property type="entry name" value="Ala_racemase_C"/>
    <property type="match status" value="1"/>
</dbReference>
<evidence type="ECO:0000256" key="4">
    <source>
        <dbReference type="HAMAP-Rule" id="MF_01201"/>
    </source>
</evidence>
<dbReference type="NCBIfam" id="TIGR00492">
    <property type="entry name" value="alr"/>
    <property type="match status" value="1"/>
</dbReference>
<comment type="cofactor">
    <cofactor evidence="1 4 5">
        <name>pyridoxal 5'-phosphate</name>
        <dbReference type="ChEBI" id="CHEBI:597326"/>
    </cofactor>
</comment>
<dbReference type="AlphaFoldDB" id="A0A848B071"/>
<evidence type="ECO:0000256" key="5">
    <source>
        <dbReference type="PIRSR" id="PIRSR600821-50"/>
    </source>
</evidence>
<comment type="function">
    <text evidence="4">Catalyzes the interconversion of L-alanine and D-alanine. May also act on other amino acids.</text>
</comment>
<feature type="active site" description="Proton acceptor; specific for L-alanine" evidence="4">
    <location>
        <position position="264"/>
    </location>
</feature>
<comment type="pathway">
    <text evidence="4">Amino-acid biosynthesis; D-alanine biosynthesis; D-alanine from L-alanine: step 1/1.</text>
</comment>
<dbReference type="PROSITE" id="PS00395">
    <property type="entry name" value="ALANINE_RACEMASE"/>
    <property type="match status" value="1"/>
</dbReference>
<proteinExistence type="inferred from homology"/>
<feature type="domain" description="Alanine racemase C-terminal" evidence="7">
    <location>
        <begin position="243"/>
        <end position="371"/>
    </location>
</feature>
<keyword evidence="3 4" id="KW-0413">Isomerase</keyword>
<evidence type="ECO:0000313" key="9">
    <source>
        <dbReference type="Proteomes" id="UP000576225"/>
    </source>
</evidence>
<evidence type="ECO:0000256" key="3">
    <source>
        <dbReference type="ARBA" id="ARBA00023235"/>
    </source>
</evidence>
<reference evidence="8 9" key="1">
    <citation type="submission" date="2020-04" db="EMBL/GenBank/DDBJ databases">
        <authorList>
            <person name="Hitch T.C.A."/>
            <person name="Wylensek D."/>
            <person name="Clavel T."/>
        </authorList>
    </citation>
    <scope>NUCLEOTIDE SEQUENCE [LARGE SCALE GENOMIC DNA]</scope>
    <source>
        <strain evidence="8 9">COR2-253-APC-1A</strain>
    </source>
</reference>
<evidence type="ECO:0000313" key="8">
    <source>
        <dbReference type="EMBL" id="NMD88918.1"/>
    </source>
</evidence>
<protein>
    <recommendedName>
        <fullName evidence="4">Alanine racemase</fullName>
        <ecNumber evidence="4">5.1.1.1</ecNumber>
    </recommendedName>
</protein>
<accession>A0A848B071</accession>
<dbReference type="GO" id="GO:0030632">
    <property type="term" value="P:D-alanine biosynthetic process"/>
    <property type="evidence" value="ECO:0007669"/>
    <property type="project" value="UniProtKB-UniRule"/>
</dbReference>
<dbReference type="HAMAP" id="MF_01201">
    <property type="entry name" value="Ala_racemase"/>
    <property type="match status" value="1"/>
</dbReference>
<name>A0A848B071_9BACT</name>
<comment type="caution">
    <text evidence="8">The sequence shown here is derived from an EMBL/GenBank/DDBJ whole genome shotgun (WGS) entry which is preliminary data.</text>
</comment>
<dbReference type="InterPro" id="IPR011079">
    <property type="entry name" value="Ala_racemase_C"/>
</dbReference>
<dbReference type="SUPFAM" id="SSF51419">
    <property type="entry name" value="PLP-binding barrel"/>
    <property type="match status" value="1"/>
</dbReference>
<feature type="active site" description="Proton acceptor; specific for D-alanine" evidence="4">
    <location>
        <position position="37"/>
    </location>
</feature>
<dbReference type="RefSeq" id="WP_168963906.1">
    <property type="nucleotide sequence ID" value="NZ_CAJKCJ010000119.1"/>
</dbReference>
<evidence type="ECO:0000256" key="6">
    <source>
        <dbReference type="PIRSR" id="PIRSR600821-52"/>
    </source>
</evidence>
<sequence length="377" mass="40698">MNLESRVNLEVDLKKLADNFHEIRRRVSPCRLMAVLKANAYGLGVQPVAKVVKQAGAAAFGVAEINEAVELVPLGLPVQILGNLLPDEIAPAVEYGVICPLNDLEMAKKISAEAVRQGKTATGAVTVDSGMGRLGMPAAEAAEQILAMRGLPNLKLDGIYSHFSSAFMRYDDYSLGQLASFKTLLAELKGAGLEFPNVHMAASDALNNFPDSTRPPFTLARCGINMYGYYDNEVHQSMRLAPVVELKTRLAAVRMLAAGSCIGYGRMHRLQKDTRVGTIAAGYADGLPLALSNRGYVLVNGVLCPVLGRISMDYTTISLENAPEAQPGDEVVCIGGQDGRFVSLEDWAQLKGTHVYDLLCSFGTRVRRRYVNRPVAG</sequence>
<dbReference type="EMBL" id="JABAEW010000065">
    <property type="protein sequence ID" value="NMD88918.1"/>
    <property type="molecule type" value="Genomic_DNA"/>
</dbReference>
<dbReference type="InterPro" id="IPR020622">
    <property type="entry name" value="Ala_racemase_pyridoxalP-BS"/>
</dbReference>
<evidence type="ECO:0000259" key="7">
    <source>
        <dbReference type="SMART" id="SM01005"/>
    </source>
</evidence>
<dbReference type="PANTHER" id="PTHR30511:SF0">
    <property type="entry name" value="ALANINE RACEMASE, CATABOLIC-RELATED"/>
    <property type="match status" value="1"/>
</dbReference>
<dbReference type="GO" id="GO:0030170">
    <property type="term" value="F:pyridoxal phosphate binding"/>
    <property type="evidence" value="ECO:0007669"/>
    <property type="project" value="UniProtKB-UniRule"/>
</dbReference>
<comment type="catalytic activity">
    <reaction evidence="4">
        <text>L-alanine = D-alanine</text>
        <dbReference type="Rhea" id="RHEA:20249"/>
        <dbReference type="ChEBI" id="CHEBI:57416"/>
        <dbReference type="ChEBI" id="CHEBI:57972"/>
        <dbReference type="EC" id="5.1.1.1"/>
    </reaction>
</comment>
<dbReference type="InterPro" id="IPR000821">
    <property type="entry name" value="Ala_racemase"/>
</dbReference>
<dbReference type="Pfam" id="PF00842">
    <property type="entry name" value="Ala_racemase_C"/>
    <property type="match status" value="1"/>
</dbReference>
<dbReference type="Pfam" id="PF01168">
    <property type="entry name" value="Ala_racemase_N"/>
    <property type="match status" value="1"/>
</dbReference>
<gene>
    <name evidence="8" type="primary">alr</name>
    <name evidence="8" type="ORF">HF882_20235</name>
</gene>
<comment type="similarity">
    <text evidence="4">Belongs to the alanine racemase family.</text>
</comment>
<dbReference type="UniPathway" id="UPA00042">
    <property type="reaction ID" value="UER00497"/>
</dbReference>
<dbReference type="EC" id="5.1.1.1" evidence="4"/>
<dbReference type="Gene3D" id="3.20.20.10">
    <property type="entry name" value="Alanine racemase"/>
    <property type="match status" value="1"/>
</dbReference>
<feature type="binding site" evidence="4 6">
    <location>
        <position position="312"/>
    </location>
    <ligand>
        <name>substrate</name>
    </ligand>
</feature>
<dbReference type="PRINTS" id="PR00992">
    <property type="entry name" value="ALARACEMASE"/>
</dbReference>
<dbReference type="CDD" id="cd00430">
    <property type="entry name" value="PLPDE_III_AR"/>
    <property type="match status" value="1"/>
</dbReference>
<dbReference type="InterPro" id="IPR009006">
    <property type="entry name" value="Ala_racemase/Decarboxylase_C"/>
</dbReference>
<feature type="modified residue" description="N6-(pyridoxal phosphate)lysine" evidence="4 5">
    <location>
        <position position="37"/>
    </location>
</feature>
<feature type="binding site" evidence="4 6">
    <location>
        <position position="133"/>
    </location>
    <ligand>
        <name>substrate</name>
    </ligand>
</feature>
<dbReference type="GO" id="GO:0005829">
    <property type="term" value="C:cytosol"/>
    <property type="evidence" value="ECO:0007669"/>
    <property type="project" value="TreeGrafter"/>
</dbReference>
<evidence type="ECO:0000256" key="1">
    <source>
        <dbReference type="ARBA" id="ARBA00001933"/>
    </source>
</evidence>